<dbReference type="Gene3D" id="1.10.10.10">
    <property type="entry name" value="Winged helix-like DNA-binding domain superfamily/Winged helix DNA-binding domain"/>
    <property type="match status" value="1"/>
</dbReference>
<keyword evidence="4" id="KW-0805">Transcription regulation</keyword>
<dbReference type="InterPro" id="IPR011006">
    <property type="entry name" value="CheY-like_superfamily"/>
</dbReference>
<organism evidence="12 13">
    <name type="scientific">Anaerosporobacter mobilis DSM 15930</name>
    <dbReference type="NCBI Taxonomy" id="1120996"/>
    <lineage>
        <taxon>Bacteria</taxon>
        <taxon>Bacillati</taxon>
        <taxon>Bacillota</taxon>
        <taxon>Clostridia</taxon>
        <taxon>Lachnospirales</taxon>
        <taxon>Lachnospiraceae</taxon>
        <taxon>Anaerosporobacter</taxon>
    </lineage>
</organism>
<dbReference type="GO" id="GO:0032993">
    <property type="term" value="C:protein-DNA complex"/>
    <property type="evidence" value="ECO:0007669"/>
    <property type="project" value="TreeGrafter"/>
</dbReference>
<dbReference type="GO" id="GO:0000156">
    <property type="term" value="F:phosphorelay response regulator activity"/>
    <property type="evidence" value="ECO:0007669"/>
    <property type="project" value="TreeGrafter"/>
</dbReference>
<dbReference type="InterPro" id="IPR001789">
    <property type="entry name" value="Sig_transdc_resp-reg_receiver"/>
</dbReference>
<evidence type="ECO:0000256" key="7">
    <source>
        <dbReference type="ARBA" id="ARBA00024867"/>
    </source>
</evidence>
<dbReference type="InterPro" id="IPR036388">
    <property type="entry name" value="WH-like_DNA-bd_sf"/>
</dbReference>
<dbReference type="SMART" id="SM00448">
    <property type="entry name" value="REC"/>
    <property type="match status" value="1"/>
</dbReference>
<keyword evidence="6" id="KW-0804">Transcription</keyword>
<evidence type="ECO:0000256" key="1">
    <source>
        <dbReference type="ARBA" id="ARBA00018672"/>
    </source>
</evidence>
<evidence type="ECO:0000256" key="5">
    <source>
        <dbReference type="ARBA" id="ARBA00023125"/>
    </source>
</evidence>
<feature type="modified residue" description="4-aspartylphosphate" evidence="8">
    <location>
        <position position="52"/>
    </location>
</feature>
<comment type="function">
    <text evidence="7">May play the central regulatory role in sporulation. It may be an element of the effector pathway responsible for the activation of sporulation genes in response to nutritional stress. Spo0A may act in concert with spo0H (a sigma factor) to control the expression of some genes that are critical to the sporulation process.</text>
</comment>
<gene>
    <name evidence="12" type="ORF">SAMN02746066_02911</name>
</gene>
<sequence>MYKILIVEDEKPIADLIRISLCTSGYDCEAVYDGMEASDKLLERKYDLVLLDIMLPKVDGYELINFIKPMEIPVIFVSAKGKVEDRVKGLKTGADDYITKPFEVIELIARVESVLRRYHKTKEVVEYEDLLIDQQAHAVTKGREEIHLTEKEYQLLLYFIENKNIALFRDQIYEKVWEGELSDNSRTVDLHIQRLRKKLNWEKKIVSVHKVGYRLECV</sequence>
<dbReference type="SUPFAM" id="SSF52172">
    <property type="entry name" value="CheY-like"/>
    <property type="match status" value="1"/>
</dbReference>
<evidence type="ECO:0000259" key="10">
    <source>
        <dbReference type="PROSITE" id="PS50110"/>
    </source>
</evidence>
<dbReference type="AlphaFoldDB" id="A0A1M7KRN6"/>
<evidence type="ECO:0000259" key="11">
    <source>
        <dbReference type="PROSITE" id="PS51755"/>
    </source>
</evidence>
<dbReference type="Pfam" id="PF00486">
    <property type="entry name" value="Trans_reg_C"/>
    <property type="match status" value="1"/>
</dbReference>
<proteinExistence type="predicted"/>
<protein>
    <recommendedName>
        <fullName evidence="1">Stage 0 sporulation protein A homolog</fullName>
    </recommendedName>
</protein>
<evidence type="ECO:0000313" key="12">
    <source>
        <dbReference type="EMBL" id="SHM68116.1"/>
    </source>
</evidence>
<dbReference type="Gene3D" id="3.40.50.2300">
    <property type="match status" value="1"/>
</dbReference>
<keyword evidence="3" id="KW-0902">Two-component regulatory system</keyword>
<dbReference type="SUPFAM" id="SSF46894">
    <property type="entry name" value="C-terminal effector domain of the bipartite response regulators"/>
    <property type="match status" value="1"/>
</dbReference>
<dbReference type="EMBL" id="FRCP01000014">
    <property type="protein sequence ID" value="SHM68116.1"/>
    <property type="molecule type" value="Genomic_DNA"/>
</dbReference>
<dbReference type="Proteomes" id="UP000184038">
    <property type="component" value="Unassembled WGS sequence"/>
</dbReference>
<feature type="domain" description="OmpR/PhoB-type" evidence="11">
    <location>
        <begin position="122"/>
        <end position="217"/>
    </location>
</feature>
<evidence type="ECO:0000256" key="3">
    <source>
        <dbReference type="ARBA" id="ARBA00023012"/>
    </source>
</evidence>
<reference evidence="12 13" key="1">
    <citation type="submission" date="2016-11" db="EMBL/GenBank/DDBJ databases">
        <authorList>
            <person name="Jaros S."/>
            <person name="Januszkiewicz K."/>
            <person name="Wedrychowicz H."/>
        </authorList>
    </citation>
    <scope>NUCLEOTIDE SEQUENCE [LARGE SCALE GENOMIC DNA]</scope>
    <source>
        <strain evidence="12 13">DSM 15930</strain>
    </source>
</reference>
<dbReference type="InterPro" id="IPR039420">
    <property type="entry name" value="WalR-like"/>
</dbReference>
<dbReference type="InterPro" id="IPR001867">
    <property type="entry name" value="OmpR/PhoB-type_DNA-bd"/>
</dbReference>
<keyword evidence="13" id="KW-1185">Reference proteome</keyword>
<evidence type="ECO:0000256" key="2">
    <source>
        <dbReference type="ARBA" id="ARBA00022553"/>
    </source>
</evidence>
<feature type="domain" description="Response regulatory" evidence="10">
    <location>
        <begin position="3"/>
        <end position="115"/>
    </location>
</feature>
<dbReference type="PROSITE" id="PS50110">
    <property type="entry name" value="RESPONSE_REGULATORY"/>
    <property type="match status" value="1"/>
</dbReference>
<name>A0A1M7KRN6_9FIRM</name>
<dbReference type="OrthoDB" id="9778712at2"/>
<dbReference type="InterPro" id="IPR016032">
    <property type="entry name" value="Sig_transdc_resp-reg_C-effctor"/>
</dbReference>
<dbReference type="STRING" id="1120996.SAMN02746066_02911"/>
<evidence type="ECO:0000256" key="9">
    <source>
        <dbReference type="PROSITE-ProRule" id="PRU01091"/>
    </source>
</evidence>
<dbReference type="RefSeq" id="WP_073288956.1">
    <property type="nucleotide sequence ID" value="NZ_FRCP01000014.1"/>
</dbReference>
<dbReference type="SMART" id="SM00862">
    <property type="entry name" value="Trans_reg_C"/>
    <property type="match status" value="1"/>
</dbReference>
<dbReference type="GO" id="GO:0005829">
    <property type="term" value="C:cytosol"/>
    <property type="evidence" value="ECO:0007669"/>
    <property type="project" value="TreeGrafter"/>
</dbReference>
<evidence type="ECO:0000256" key="4">
    <source>
        <dbReference type="ARBA" id="ARBA00023015"/>
    </source>
</evidence>
<dbReference type="GO" id="GO:0000976">
    <property type="term" value="F:transcription cis-regulatory region binding"/>
    <property type="evidence" value="ECO:0007669"/>
    <property type="project" value="TreeGrafter"/>
</dbReference>
<accession>A0A1M7KRN6</accession>
<feature type="DNA-binding region" description="OmpR/PhoB-type" evidence="9">
    <location>
        <begin position="122"/>
        <end position="217"/>
    </location>
</feature>
<keyword evidence="2 8" id="KW-0597">Phosphoprotein</keyword>
<dbReference type="PANTHER" id="PTHR48111">
    <property type="entry name" value="REGULATOR OF RPOS"/>
    <property type="match status" value="1"/>
</dbReference>
<evidence type="ECO:0000313" key="13">
    <source>
        <dbReference type="Proteomes" id="UP000184038"/>
    </source>
</evidence>
<dbReference type="Gene3D" id="6.10.250.690">
    <property type="match status" value="1"/>
</dbReference>
<evidence type="ECO:0000256" key="6">
    <source>
        <dbReference type="ARBA" id="ARBA00023163"/>
    </source>
</evidence>
<keyword evidence="5 9" id="KW-0238">DNA-binding</keyword>
<evidence type="ECO:0000256" key="8">
    <source>
        <dbReference type="PROSITE-ProRule" id="PRU00169"/>
    </source>
</evidence>
<dbReference type="Pfam" id="PF00072">
    <property type="entry name" value="Response_reg"/>
    <property type="match status" value="1"/>
</dbReference>
<dbReference type="PROSITE" id="PS51755">
    <property type="entry name" value="OMPR_PHOB"/>
    <property type="match status" value="1"/>
</dbReference>
<dbReference type="PANTHER" id="PTHR48111:SF21">
    <property type="entry name" value="DNA-BINDING DUAL MASTER TRANSCRIPTIONAL REGULATOR RPAA"/>
    <property type="match status" value="1"/>
</dbReference>
<dbReference type="CDD" id="cd00383">
    <property type="entry name" value="trans_reg_C"/>
    <property type="match status" value="1"/>
</dbReference>
<dbReference type="GO" id="GO:0006355">
    <property type="term" value="P:regulation of DNA-templated transcription"/>
    <property type="evidence" value="ECO:0007669"/>
    <property type="project" value="InterPro"/>
</dbReference>